<dbReference type="Pfam" id="PF04738">
    <property type="entry name" value="Lant_dehydr_N"/>
    <property type="match status" value="1"/>
</dbReference>
<reference evidence="2 3" key="1">
    <citation type="submission" date="2019-08" db="EMBL/GenBank/DDBJ databases">
        <title>Bacillus genomes from the desert of Cuatro Cienegas, Coahuila.</title>
        <authorList>
            <person name="Olmedo-Alvarez G."/>
        </authorList>
    </citation>
    <scope>NUCLEOTIDE SEQUENCE [LARGE SCALE GENOMIC DNA]</scope>
    <source>
        <strain evidence="2 3">CH108_3D</strain>
    </source>
</reference>
<proteinExistence type="predicted"/>
<name>A0A5D4RTK8_9BACI</name>
<dbReference type="InterPro" id="IPR006827">
    <property type="entry name" value="Lant_deHydtase_N"/>
</dbReference>
<evidence type="ECO:0000313" key="2">
    <source>
        <dbReference type="EMBL" id="TYS54653.1"/>
    </source>
</evidence>
<dbReference type="Proteomes" id="UP000322997">
    <property type="component" value="Unassembled WGS sequence"/>
</dbReference>
<dbReference type="AlphaFoldDB" id="A0A5D4RTK8"/>
<sequence>MVYKMLFPWYLIRENTLSYSDFAPLRSTELVDFVTESHLHLESFQRMKDEVVAALEVDFHETKDPSLLNVKRKVFNRKGLKEEEAVTDALEEYRLVRDFIEEDRAAGEALFHATEASHRQHLWTLFKEKPVVTNPLPLVNHQMHHKLDKFLSTPPDTHKSKVKKIDSTLLRIASRSTFKTSPFSSFTSIDLKSFTPQPEAPAPQYQIELNYYIWQKILQLIANDPAFIPYLTYLYSGRHEDGIVDFTSRIDLNRGKIFNNIENHFIAKDNPIFSALSNFNRPIAYEEVLSLLEPFTSEEKAERFFVDGLLKKGILYADFELDEYAKDVRGDFYKKLGSLPEHHKIKLVVETMEAIDGLVDEYRRSGWKERFRIYSKIMGRLARIEESFGYTFTKENLFYEDYLAPASTDLELSESFIREIGIIQKLAILTSIPLQFKYEFAHRFHQRYKGKSMAVRKKEVRDLYMEEVMKFTNWTDILAGVPDLKSPGGQVMEEIKGEIRDLFQKAKHGDGRLIGDEILALYDSFMERTGFSKEHLSSTALFQKTEDGYILNKLYAGHMKLFTRYFQYSPSIYGDSRFKEYVAQMCPDVLEIREGFGFNANRHETFLNQRLLIPGSKTNPADETAHWSNDLHYRYNEESGLIEIVGEDGPLEIDYIGSLVDYMMPPSIRMLSTGLTPRFDPGLVKLWEIHEETRPVIDHIPRLHLGHLVIMREKWLLDTLHFLQEEEVYDLYRKTVTRFKELGLPLEFFVSRIVDAETYDFDKSNRSDMKPQYMNLLSPLFFKEWVKLLKEESRLVVEELYPAGGGENHNIEYQVEVSMDEKPD</sequence>
<organism evidence="2 3">
    <name type="scientific">Rossellomorea marisflavi</name>
    <dbReference type="NCBI Taxonomy" id="189381"/>
    <lineage>
        <taxon>Bacteria</taxon>
        <taxon>Bacillati</taxon>
        <taxon>Bacillota</taxon>
        <taxon>Bacilli</taxon>
        <taxon>Bacillales</taxon>
        <taxon>Bacillaceae</taxon>
        <taxon>Rossellomorea</taxon>
    </lineage>
</organism>
<accession>A0A5D4RTK8</accession>
<dbReference type="EMBL" id="VTEQ01000002">
    <property type="protein sequence ID" value="TYS54653.1"/>
    <property type="molecule type" value="Genomic_DNA"/>
</dbReference>
<protein>
    <recommendedName>
        <fullName evidence="1">Lantibiotic dehydratase N-terminal domain-containing protein</fullName>
    </recommendedName>
</protein>
<comment type="caution">
    <text evidence="2">The sequence shown here is derived from an EMBL/GenBank/DDBJ whole genome shotgun (WGS) entry which is preliminary data.</text>
</comment>
<gene>
    <name evidence="2" type="ORF">FZC83_06815</name>
</gene>
<feature type="domain" description="Lantibiotic dehydratase N-terminal" evidence="1">
    <location>
        <begin position="130"/>
        <end position="451"/>
    </location>
</feature>
<evidence type="ECO:0000259" key="1">
    <source>
        <dbReference type="Pfam" id="PF04738"/>
    </source>
</evidence>
<evidence type="ECO:0000313" key="3">
    <source>
        <dbReference type="Proteomes" id="UP000322997"/>
    </source>
</evidence>